<feature type="binding site" evidence="4">
    <location>
        <position position="119"/>
    </location>
    <ligand>
        <name>ATP</name>
        <dbReference type="ChEBI" id="CHEBI:30616"/>
    </ligand>
</feature>
<keyword evidence="2 4" id="KW-0547">Nucleotide-binding</keyword>
<evidence type="ECO:0000259" key="6">
    <source>
        <dbReference type="PROSITE" id="PS50011"/>
    </source>
</evidence>
<comment type="similarity">
    <text evidence="5">Belongs to the protein kinase superfamily.</text>
</comment>
<dbReference type="PROSITE" id="PS00107">
    <property type="entry name" value="PROTEIN_KINASE_ATP"/>
    <property type="match status" value="1"/>
</dbReference>
<sequence length="391" mass="44496">MQYKASQRLLNPNDAAAAINNKRQSAINNQLNQLHLSSSAMPSSMSPSSIQPSTQPIISHATRRRMYPRISKDGTDKALVSMGEMVRQRWLIKGMIGSGGYGQIYYALDTRHNDHVAVKVEPTRRSGKTVRRMILEQKVLLRLQGRAHVALMYGSGVEHDLNYIVLQLLSVNLGELRKQCPLKRFSKSTAGRIMQQAIAGIRDIHQIGYLHRDIKPANMCFGLSESSKHRLIIVDFGLVRKYVNADGRVRPSRDRAGFRGTLRYVSPRVHDRQEQGPADDLIALLYSLIEMVHGELSWRKMNDPTDIKAAKDELIRDEYRTVSCKFGNSFREYARAVSSMAATEEPNYRVLQEMMRDFSGNKSISSEYDWENEFCDVIAETEINRHLKIIS</sequence>
<dbReference type="InterPro" id="IPR050235">
    <property type="entry name" value="CK1_Ser-Thr_kinase"/>
</dbReference>
<protein>
    <recommendedName>
        <fullName evidence="1">non-specific serine/threonine protein kinase</fullName>
        <ecNumber evidence="1">2.7.11.1</ecNumber>
    </recommendedName>
</protein>
<dbReference type="GO" id="GO:0005524">
    <property type="term" value="F:ATP binding"/>
    <property type="evidence" value="ECO:0007669"/>
    <property type="project" value="UniProtKB-UniRule"/>
</dbReference>
<dbReference type="GO" id="GO:0004674">
    <property type="term" value="F:protein serine/threonine kinase activity"/>
    <property type="evidence" value="ECO:0007669"/>
    <property type="project" value="UniProtKB-KW"/>
</dbReference>
<dbReference type="InterPro" id="IPR017441">
    <property type="entry name" value="Protein_kinase_ATP_BS"/>
</dbReference>
<accession>A0A914Z3J1</accession>
<keyword evidence="3 4" id="KW-0067">ATP-binding</keyword>
<evidence type="ECO:0000256" key="3">
    <source>
        <dbReference type="ARBA" id="ARBA00022840"/>
    </source>
</evidence>
<evidence type="ECO:0000256" key="2">
    <source>
        <dbReference type="ARBA" id="ARBA00022741"/>
    </source>
</evidence>
<evidence type="ECO:0000313" key="7">
    <source>
        <dbReference type="Proteomes" id="UP000887577"/>
    </source>
</evidence>
<dbReference type="SUPFAM" id="SSF56112">
    <property type="entry name" value="Protein kinase-like (PK-like)"/>
    <property type="match status" value="1"/>
</dbReference>
<evidence type="ECO:0000256" key="4">
    <source>
        <dbReference type="PROSITE-ProRule" id="PRU10141"/>
    </source>
</evidence>
<dbReference type="Proteomes" id="UP000887577">
    <property type="component" value="Unplaced"/>
</dbReference>
<dbReference type="PANTHER" id="PTHR11909">
    <property type="entry name" value="CASEIN KINASE-RELATED"/>
    <property type="match status" value="1"/>
</dbReference>
<organism evidence="7 8">
    <name type="scientific">Panagrolaimus superbus</name>
    <dbReference type="NCBI Taxonomy" id="310955"/>
    <lineage>
        <taxon>Eukaryota</taxon>
        <taxon>Metazoa</taxon>
        <taxon>Ecdysozoa</taxon>
        <taxon>Nematoda</taxon>
        <taxon>Chromadorea</taxon>
        <taxon>Rhabditida</taxon>
        <taxon>Tylenchina</taxon>
        <taxon>Panagrolaimomorpha</taxon>
        <taxon>Panagrolaimoidea</taxon>
        <taxon>Panagrolaimidae</taxon>
        <taxon>Panagrolaimus</taxon>
    </lineage>
</organism>
<proteinExistence type="inferred from homology"/>
<dbReference type="PROSITE" id="PS00108">
    <property type="entry name" value="PROTEIN_KINASE_ST"/>
    <property type="match status" value="1"/>
</dbReference>
<dbReference type="InterPro" id="IPR008271">
    <property type="entry name" value="Ser/Thr_kinase_AS"/>
</dbReference>
<feature type="domain" description="Protein kinase" evidence="6">
    <location>
        <begin position="90"/>
        <end position="364"/>
    </location>
</feature>
<evidence type="ECO:0000256" key="5">
    <source>
        <dbReference type="RuleBase" id="RU000304"/>
    </source>
</evidence>
<keyword evidence="5" id="KW-0723">Serine/threonine-protein kinase</keyword>
<reference evidence="8" key="1">
    <citation type="submission" date="2022-11" db="UniProtKB">
        <authorList>
            <consortium name="WormBaseParasite"/>
        </authorList>
    </citation>
    <scope>IDENTIFICATION</scope>
</reference>
<keyword evidence="7" id="KW-1185">Reference proteome</keyword>
<evidence type="ECO:0000313" key="8">
    <source>
        <dbReference type="WBParaSite" id="PSU_v2.g6466.t1"/>
    </source>
</evidence>
<keyword evidence="5" id="KW-0808">Transferase</keyword>
<dbReference type="WBParaSite" id="PSU_v2.g6466.t1">
    <property type="protein sequence ID" value="PSU_v2.g6466.t1"/>
    <property type="gene ID" value="PSU_v2.g6466"/>
</dbReference>
<dbReference type="InterPro" id="IPR000719">
    <property type="entry name" value="Prot_kinase_dom"/>
</dbReference>
<dbReference type="PROSITE" id="PS50011">
    <property type="entry name" value="PROTEIN_KINASE_DOM"/>
    <property type="match status" value="1"/>
</dbReference>
<dbReference type="Gene3D" id="1.10.510.10">
    <property type="entry name" value="Transferase(Phosphotransferase) domain 1"/>
    <property type="match status" value="1"/>
</dbReference>
<keyword evidence="5" id="KW-0418">Kinase</keyword>
<dbReference type="AlphaFoldDB" id="A0A914Z3J1"/>
<dbReference type="EC" id="2.7.11.1" evidence="1"/>
<dbReference type="SMART" id="SM00220">
    <property type="entry name" value="S_TKc"/>
    <property type="match status" value="1"/>
</dbReference>
<dbReference type="InterPro" id="IPR011009">
    <property type="entry name" value="Kinase-like_dom_sf"/>
</dbReference>
<evidence type="ECO:0000256" key="1">
    <source>
        <dbReference type="ARBA" id="ARBA00012513"/>
    </source>
</evidence>
<dbReference type="Pfam" id="PF00069">
    <property type="entry name" value="Pkinase"/>
    <property type="match status" value="1"/>
</dbReference>
<name>A0A914Z3J1_9BILA</name>